<evidence type="ECO:0000256" key="10">
    <source>
        <dbReference type="NCBIfam" id="TIGR00036"/>
    </source>
</evidence>
<comment type="subunit">
    <text evidence="9">Homotetramer.</text>
</comment>
<evidence type="ECO:0000256" key="6">
    <source>
        <dbReference type="ARBA" id="ARBA00023002"/>
    </source>
</evidence>
<dbReference type="Pfam" id="PF01113">
    <property type="entry name" value="DapB_N"/>
    <property type="match status" value="1"/>
</dbReference>
<feature type="binding site" evidence="9">
    <location>
        <begin position="85"/>
        <end position="87"/>
    </location>
    <ligand>
        <name>NAD(+)</name>
        <dbReference type="ChEBI" id="CHEBI:57540"/>
    </ligand>
</feature>
<feature type="active site" description="Proton donor" evidence="9">
    <location>
        <position position="146"/>
    </location>
</feature>
<keyword evidence="2 9" id="KW-0963">Cytoplasm</keyword>
<evidence type="ECO:0000256" key="1">
    <source>
        <dbReference type="ARBA" id="ARBA00006642"/>
    </source>
</evidence>
<organism evidence="13 14">
    <name type="scientific">Faecalibacterium prausnitzii</name>
    <dbReference type="NCBI Taxonomy" id="853"/>
    <lineage>
        <taxon>Bacteria</taxon>
        <taxon>Bacillati</taxon>
        <taxon>Bacillota</taxon>
        <taxon>Clostridia</taxon>
        <taxon>Eubacteriales</taxon>
        <taxon>Oscillospiraceae</taxon>
        <taxon>Faecalibacterium</taxon>
    </lineage>
</organism>
<dbReference type="InterPro" id="IPR022664">
    <property type="entry name" value="DapB_N_CS"/>
</dbReference>
<dbReference type="GO" id="GO:0005829">
    <property type="term" value="C:cytosol"/>
    <property type="evidence" value="ECO:0007669"/>
    <property type="project" value="TreeGrafter"/>
</dbReference>
<dbReference type="InterPro" id="IPR023940">
    <property type="entry name" value="DHDPR_bac"/>
</dbReference>
<comment type="caution">
    <text evidence="13">The sequence shown here is derived from an EMBL/GenBank/DDBJ whole genome shotgun (WGS) entry which is preliminary data.</text>
</comment>
<keyword evidence="6 9" id="KW-0560">Oxidoreductase</keyword>
<dbReference type="InterPro" id="IPR036291">
    <property type="entry name" value="NAD(P)-bd_dom_sf"/>
</dbReference>
<feature type="active site" description="Proton donor/acceptor" evidence="9">
    <location>
        <position position="142"/>
    </location>
</feature>
<keyword evidence="7 9" id="KW-0520">NAD</keyword>
<sequence>MTDIIIQGIGGRMGHALCEMIAKREDCRVVAGIDVKDGEQNGIPVYDSLEKLEGKGDVIIDFSSPAAVEKALPYCEAHKLPIVVCTTGLSEELQLKVVQLSRTVAVFKSANMSMGINVLSELCKRASAILGVDYDVEIVEQHHHNKLDAPSGTALMLADAINEENNGEYHYVYDRSSVRQKRDPKEIGISSVRGGSIVGDHEVLFCGQDEVITLKHTAYSRSIFANGAVNAAVYLAKKEPGLYNMGNMIAEM</sequence>
<dbReference type="CDD" id="cd02274">
    <property type="entry name" value="DHDPR_N"/>
    <property type="match status" value="1"/>
</dbReference>
<evidence type="ECO:0000256" key="3">
    <source>
        <dbReference type="ARBA" id="ARBA00022605"/>
    </source>
</evidence>
<dbReference type="GO" id="GO:0009089">
    <property type="term" value="P:lysine biosynthetic process via diaminopimelate"/>
    <property type="evidence" value="ECO:0007669"/>
    <property type="project" value="UniProtKB-UniRule"/>
</dbReference>
<reference evidence="13 14" key="1">
    <citation type="journal article" date="2017" name="Front. Microbiol.">
        <title>New Insights into the Diversity of the Genus Faecalibacterium.</title>
        <authorList>
            <person name="Benevides L."/>
            <person name="Burman S."/>
            <person name="Martin R."/>
            <person name="Robert V."/>
            <person name="Thomas M."/>
            <person name="Miquel S."/>
            <person name="Chain F."/>
            <person name="Sokol H."/>
            <person name="Bermudez-Humaran L.G."/>
            <person name="Morrison M."/>
            <person name="Langella P."/>
            <person name="Azevedo V.A."/>
            <person name="Chatel J.M."/>
            <person name="Soares S."/>
        </authorList>
    </citation>
    <scope>NUCLEOTIDE SEQUENCE [LARGE SCALE GENOMIC DNA]</scope>
    <source>
        <strain evidence="13 14">CNCM I 4575</strain>
    </source>
</reference>
<feature type="binding site" evidence="9">
    <location>
        <position position="143"/>
    </location>
    <ligand>
        <name>(S)-2,3,4,5-tetrahydrodipicolinate</name>
        <dbReference type="ChEBI" id="CHEBI:16845"/>
    </ligand>
</feature>
<feature type="binding site" evidence="9">
    <location>
        <begin position="8"/>
        <end position="13"/>
    </location>
    <ligand>
        <name>NAD(+)</name>
        <dbReference type="ChEBI" id="CHEBI:57540"/>
    </ligand>
</feature>
<name>A0A2A7AT44_9FIRM</name>
<comment type="similarity">
    <text evidence="1 9">Belongs to the DapB family.</text>
</comment>
<dbReference type="Gene3D" id="3.30.360.10">
    <property type="entry name" value="Dihydrodipicolinate Reductase, domain 2"/>
    <property type="match status" value="1"/>
</dbReference>
<dbReference type="InterPro" id="IPR022663">
    <property type="entry name" value="DapB_C"/>
</dbReference>
<dbReference type="Pfam" id="PF05173">
    <property type="entry name" value="DapB_C"/>
    <property type="match status" value="1"/>
</dbReference>
<feature type="domain" description="Dihydrodipicolinate reductase N-terminal" evidence="11">
    <location>
        <begin position="3"/>
        <end position="112"/>
    </location>
</feature>
<comment type="catalytic activity">
    <reaction evidence="9">
        <text>(S)-2,3,4,5-tetrahydrodipicolinate + NADP(+) + H2O = (2S,4S)-4-hydroxy-2,3,4,5-tetrahydrodipicolinate + NADPH + H(+)</text>
        <dbReference type="Rhea" id="RHEA:35331"/>
        <dbReference type="ChEBI" id="CHEBI:15377"/>
        <dbReference type="ChEBI" id="CHEBI:15378"/>
        <dbReference type="ChEBI" id="CHEBI:16845"/>
        <dbReference type="ChEBI" id="CHEBI:57783"/>
        <dbReference type="ChEBI" id="CHEBI:58349"/>
        <dbReference type="ChEBI" id="CHEBI:67139"/>
        <dbReference type="EC" id="1.17.1.8"/>
    </reaction>
</comment>
<keyword evidence="3 9" id="KW-0028">Amino-acid biosynthesis</keyword>
<evidence type="ECO:0000256" key="7">
    <source>
        <dbReference type="ARBA" id="ARBA00023027"/>
    </source>
</evidence>
<keyword evidence="5 9" id="KW-0220">Diaminopimelate biosynthesis</keyword>
<feature type="binding site" evidence="9">
    <location>
        <begin position="109"/>
        <end position="112"/>
    </location>
    <ligand>
        <name>NAD(+)</name>
        <dbReference type="ChEBI" id="CHEBI:57540"/>
    </ligand>
</feature>
<dbReference type="PANTHER" id="PTHR20836:SF7">
    <property type="entry name" value="4-HYDROXY-TETRAHYDRODIPICOLINATE REDUCTASE"/>
    <property type="match status" value="1"/>
</dbReference>
<evidence type="ECO:0000256" key="2">
    <source>
        <dbReference type="ARBA" id="ARBA00022490"/>
    </source>
</evidence>
<comment type="subcellular location">
    <subcellularLocation>
        <location evidence="9">Cytoplasm</location>
    </subcellularLocation>
</comment>
<evidence type="ECO:0000256" key="5">
    <source>
        <dbReference type="ARBA" id="ARBA00022915"/>
    </source>
</evidence>
<protein>
    <recommendedName>
        <fullName evidence="9 10">4-hydroxy-tetrahydrodipicolinate reductase</fullName>
        <shortName evidence="9">HTPA reductase</shortName>
        <ecNumber evidence="9 10">1.17.1.8</ecNumber>
    </recommendedName>
</protein>
<keyword evidence="8 9" id="KW-0457">Lysine biosynthesis</keyword>
<dbReference type="PROSITE" id="PS01298">
    <property type="entry name" value="DAPB"/>
    <property type="match status" value="1"/>
</dbReference>
<dbReference type="EMBL" id="NMTY01000004">
    <property type="protein sequence ID" value="PDX82198.1"/>
    <property type="molecule type" value="Genomic_DNA"/>
</dbReference>
<dbReference type="InterPro" id="IPR000846">
    <property type="entry name" value="DapB_N"/>
</dbReference>
<proteinExistence type="inferred from homology"/>
<comment type="catalytic activity">
    <reaction evidence="9">
        <text>(S)-2,3,4,5-tetrahydrodipicolinate + NAD(+) + H2O = (2S,4S)-4-hydroxy-2,3,4,5-tetrahydrodipicolinate + NADH + H(+)</text>
        <dbReference type="Rhea" id="RHEA:35323"/>
        <dbReference type="ChEBI" id="CHEBI:15377"/>
        <dbReference type="ChEBI" id="CHEBI:15378"/>
        <dbReference type="ChEBI" id="CHEBI:16845"/>
        <dbReference type="ChEBI" id="CHEBI:57540"/>
        <dbReference type="ChEBI" id="CHEBI:57945"/>
        <dbReference type="ChEBI" id="CHEBI:67139"/>
        <dbReference type="EC" id="1.17.1.8"/>
    </reaction>
</comment>
<comment type="function">
    <text evidence="9">Catalyzes the conversion of 4-hydroxy-tetrahydrodipicolinate (HTPA) to tetrahydrodipicolinate.</text>
</comment>
<dbReference type="HAMAP" id="MF_00102">
    <property type="entry name" value="DapB"/>
    <property type="match status" value="1"/>
</dbReference>
<comment type="caution">
    <text evidence="9">Lacks conserved residue(s) required for the propagation of feature annotation.</text>
</comment>
<evidence type="ECO:0000259" key="11">
    <source>
        <dbReference type="Pfam" id="PF01113"/>
    </source>
</evidence>
<dbReference type="PANTHER" id="PTHR20836">
    <property type="entry name" value="DIHYDRODIPICOLINATE REDUCTASE"/>
    <property type="match status" value="1"/>
</dbReference>
<dbReference type="FunFam" id="3.30.360.10:FF:000009">
    <property type="entry name" value="4-hydroxy-tetrahydrodipicolinate reductase"/>
    <property type="match status" value="1"/>
</dbReference>
<dbReference type="NCBIfam" id="TIGR00036">
    <property type="entry name" value="dapB"/>
    <property type="match status" value="1"/>
</dbReference>
<dbReference type="Proteomes" id="UP000220005">
    <property type="component" value="Unassembled WGS sequence"/>
</dbReference>
<evidence type="ECO:0000256" key="8">
    <source>
        <dbReference type="ARBA" id="ARBA00023154"/>
    </source>
</evidence>
<dbReference type="GO" id="GO:0050661">
    <property type="term" value="F:NADP binding"/>
    <property type="evidence" value="ECO:0007669"/>
    <property type="project" value="UniProtKB-UniRule"/>
</dbReference>
<dbReference type="SUPFAM" id="SSF51735">
    <property type="entry name" value="NAD(P)-binding Rossmann-fold domains"/>
    <property type="match status" value="1"/>
</dbReference>
<dbReference type="Gene3D" id="3.40.50.720">
    <property type="entry name" value="NAD(P)-binding Rossmann-like Domain"/>
    <property type="match status" value="1"/>
</dbReference>
<feature type="binding site" evidence="9">
    <location>
        <begin position="152"/>
        <end position="153"/>
    </location>
    <ligand>
        <name>(S)-2,3,4,5-tetrahydrodipicolinate</name>
        <dbReference type="ChEBI" id="CHEBI:16845"/>
    </ligand>
</feature>
<dbReference type="SUPFAM" id="SSF55347">
    <property type="entry name" value="Glyceraldehyde-3-phosphate dehydrogenase-like, C-terminal domain"/>
    <property type="match status" value="1"/>
</dbReference>
<dbReference type="AlphaFoldDB" id="A0A2A7AT44"/>
<gene>
    <name evidence="9" type="primary">dapB</name>
    <name evidence="13" type="ORF">CGS58_01640</name>
</gene>
<keyword evidence="4 9" id="KW-0521">NADP</keyword>
<dbReference type="UniPathway" id="UPA00034">
    <property type="reaction ID" value="UER00018"/>
</dbReference>
<comment type="caution">
    <text evidence="9">Was originally thought to be a dihydrodipicolinate reductase (DHDPR), catalyzing the conversion of dihydrodipicolinate to tetrahydrodipicolinate. However, it was shown in E.coli that the substrate of the enzymatic reaction is not dihydrodipicolinate (DHDP) but in fact (2S,4S)-4-hydroxy-2,3,4,5-tetrahydrodipicolinic acid (HTPA), the product released by the DapA-catalyzed reaction.</text>
</comment>
<evidence type="ECO:0000313" key="13">
    <source>
        <dbReference type="EMBL" id="PDX82198.1"/>
    </source>
</evidence>
<dbReference type="PIRSF" id="PIRSF000161">
    <property type="entry name" value="DHPR"/>
    <property type="match status" value="1"/>
</dbReference>
<dbReference type="EC" id="1.17.1.8" evidence="9 10"/>
<dbReference type="GO" id="GO:0008839">
    <property type="term" value="F:4-hydroxy-tetrahydrodipicolinate reductase"/>
    <property type="evidence" value="ECO:0007669"/>
    <property type="project" value="UniProtKB-UniRule"/>
</dbReference>
<dbReference type="GO" id="GO:0051287">
    <property type="term" value="F:NAD binding"/>
    <property type="evidence" value="ECO:0007669"/>
    <property type="project" value="UniProtKB-UniRule"/>
</dbReference>
<evidence type="ECO:0000256" key="9">
    <source>
        <dbReference type="HAMAP-Rule" id="MF_00102"/>
    </source>
</evidence>
<accession>A0A2A7AT44</accession>
<comment type="pathway">
    <text evidence="9">Amino-acid biosynthesis; L-lysine biosynthesis via DAP pathway; (S)-tetrahydrodipicolinate from L-aspartate: step 4/4.</text>
</comment>
<dbReference type="RefSeq" id="WP_097838701.1">
    <property type="nucleotide sequence ID" value="NZ_NMTY01000004.1"/>
</dbReference>
<evidence type="ECO:0000259" key="12">
    <source>
        <dbReference type="Pfam" id="PF05173"/>
    </source>
</evidence>
<dbReference type="GO" id="GO:0019877">
    <property type="term" value="P:diaminopimelate biosynthetic process"/>
    <property type="evidence" value="ECO:0007669"/>
    <property type="project" value="UniProtKB-UniRule"/>
</dbReference>
<dbReference type="GO" id="GO:0016726">
    <property type="term" value="F:oxidoreductase activity, acting on CH or CH2 groups, NAD or NADP as acceptor"/>
    <property type="evidence" value="ECO:0007669"/>
    <property type="project" value="UniProtKB-UniRule"/>
</dbReference>
<evidence type="ECO:0000313" key="14">
    <source>
        <dbReference type="Proteomes" id="UP000220005"/>
    </source>
</evidence>
<evidence type="ECO:0000256" key="4">
    <source>
        <dbReference type="ARBA" id="ARBA00022857"/>
    </source>
</evidence>
<feature type="domain" description="Dihydrodipicolinate reductase C-terminal" evidence="12">
    <location>
        <begin position="115"/>
        <end position="248"/>
    </location>
</feature>